<comment type="similarity">
    <text evidence="3">Belongs to the glycine N-acyltransferase family.</text>
</comment>
<evidence type="ECO:0000259" key="5">
    <source>
        <dbReference type="Pfam" id="PF06021"/>
    </source>
</evidence>
<dbReference type="Pfam" id="PF06021">
    <property type="entry name" value="Gly_acyl_tr_N"/>
    <property type="match status" value="1"/>
</dbReference>
<reference evidence="7" key="1">
    <citation type="submission" date="2025-08" db="UniProtKB">
        <authorList>
            <consortium name="Ensembl"/>
        </authorList>
    </citation>
    <scope>IDENTIFICATION</scope>
</reference>
<feature type="domain" description="Glycine N-acyltransferase N-terminal" evidence="5">
    <location>
        <begin position="94"/>
        <end position="253"/>
    </location>
</feature>
<dbReference type="InterPro" id="IPR015938">
    <property type="entry name" value="Glycine_N-acyltransferase_N"/>
</dbReference>
<evidence type="ECO:0000256" key="2">
    <source>
        <dbReference type="ARBA" id="ARBA00023315"/>
    </source>
</evidence>
<feature type="region of interest" description="Disordered" evidence="4">
    <location>
        <begin position="1"/>
        <end position="89"/>
    </location>
</feature>
<dbReference type="Ensembl" id="ENSAZOT00000025235.1">
    <property type="protein sequence ID" value="ENSAZOP00000023506.1"/>
    <property type="gene ID" value="ENSAZOG00000015187.1"/>
</dbReference>
<dbReference type="GO" id="GO:0005739">
    <property type="term" value="C:mitochondrion"/>
    <property type="evidence" value="ECO:0007669"/>
    <property type="project" value="InterPro"/>
</dbReference>
<dbReference type="SUPFAM" id="SSF55729">
    <property type="entry name" value="Acyl-CoA N-acyltransferases (Nat)"/>
    <property type="match status" value="1"/>
</dbReference>
<dbReference type="Proteomes" id="UP000694549">
    <property type="component" value="Unplaced"/>
</dbReference>
<dbReference type="Pfam" id="PF08444">
    <property type="entry name" value="Gly_acyl_tr_C"/>
    <property type="match status" value="1"/>
</dbReference>
<keyword evidence="1 3" id="KW-0808">Transferase</keyword>
<dbReference type="InterPro" id="IPR010313">
    <property type="entry name" value="Glycine_N-acyltransferase"/>
</dbReference>
<dbReference type="PANTHER" id="PTHR15298">
    <property type="entry name" value="L-COA N-ACYLTRANSFERASE-RELATED"/>
    <property type="match status" value="1"/>
</dbReference>
<dbReference type="AlphaFoldDB" id="A0A8B9VMP1"/>
<evidence type="ECO:0000313" key="8">
    <source>
        <dbReference type="Proteomes" id="UP000694549"/>
    </source>
</evidence>
<feature type="compositionally biased region" description="Low complexity" evidence="4">
    <location>
        <begin position="74"/>
        <end position="89"/>
    </location>
</feature>
<reference evidence="7" key="2">
    <citation type="submission" date="2025-09" db="UniProtKB">
        <authorList>
            <consortium name="Ensembl"/>
        </authorList>
    </citation>
    <scope>IDENTIFICATION</scope>
</reference>
<evidence type="ECO:0000259" key="6">
    <source>
        <dbReference type="Pfam" id="PF08444"/>
    </source>
</evidence>
<keyword evidence="2 3" id="KW-0012">Acyltransferase</keyword>
<evidence type="ECO:0000256" key="4">
    <source>
        <dbReference type="SAM" id="MobiDB-lite"/>
    </source>
</evidence>
<sequence length="350" mass="37379">MAARPASSRPIPSRVRTGPGRAGATAPSPPARPSAWPRPHSATWQQAPPPPPSPPAPRSRAAILGEGKAPRPSEAALPEGGAPTAAPALTPAPQVYGAVLNINRGNPGDFEVAVDAWPDFGAVLARRSGEAPVDDSYWNLQAAFYRDVGAYRALLETPGCLRWDAAFHIFGLQDGVATVSQDIAAAKGVELEVTEYYTYLHPDPSTLPEPQLDPDVRLGTLSRAHVELLDSTWAYGGNAWSRRYLGELLERFPSLCLLSRAGEPLCWVLTDGFAAGAHGFTLPSQRRRGLMRVLTALAARRALARGFPAYGHTATGNGAMQRLQEALGHRRLPGLCRFVLHNPALARAAP</sequence>
<organism evidence="7 8">
    <name type="scientific">Anas zonorhyncha</name>
    <name type="common">Eastern spot-billed duck</name>
    <dbReference type="NCBI Taxonomy" id="75864"/>
    <lineage>
        <taxon>Eukaryota</taxon>
        <taxon>Metazoa</taxon>
        <taxon>Chordata</taxon>
        <taxon>Craniata</taxon>
        <taxon>Vertebrata</taxon>
        <taxon>Euteleostomi</taxon>
        <taxon>Archelosauria</taxon>
        <taxon>Archosauria</taxon>
        <taxon>Dinosauria</taxon>
        <taxon>Saurischia</taxon>
        <taxon>Theropoda</taxon>
        <taxon>Coelurosauria</taxon>
        <taxon>Aves</taxon>
        <taxon>Neognathae</taxon>
        <taxon>Galloanserae</taxon>
        <taxon>Anseriformes</taxon>
        <taxon>Anatidae</taxon>
        <taxon>Anatinae</taxon>
        <taxon>Anas</taxon>
    </lineage>
</organism>
<keyword evidence="8" id="KW-1185">Reference proteome</keyword>
<feature type="compositionally biased region" description="Low complexity" evidence="4">
    <location>
        <begin position="33"/>
        <end position="42"/>
    </location>
</feature>
<dbReference type="Gene3D" id="3.40.630.30">
    <property type="match status" value="1"/>
</dbReference>
<protein>
    <recommendedName>
        <fullName evidence="3">Glycine N-acyltransferase-like protein</fullName>
        <ecNumber evidence="3">2.3.1.-</ecNumber>
    </recommendedName>
</protein>
<dbReference type="EC" id="2.3.1.-" evidence="3"/>
<feature type="compositionally biased region" description="Pro residues" evidence="4">
    <location>
        <begin position="47"/>
        <end position="57"/>
    </location>
</feature>
<evidence type="ECO:0000313" key="7">
    <source>
        <dbReference type="Ensembl" id="ENSAZOP00000023506.1"/>
    </source>
</evidence>
<accession>A0A8B9VMP1</accession>
<dbReference type="GO" id="GO:0047961">
    <property type="term" value="F:glycine N-acyltransferase activity"/>
    <property type="evidence" value="ECO:0007669"/>
    <property type="project" value="InterPro"/>
</dbReference>
<dbReference type="PANTHER" id="PTHR15298:SF1">
    <property type="entry name" value="GLYCINE N-ACYLTRANSFERASE-LIKE PROTEIN"/>
    <property type="match status" value="1"/>
</dbReference>
<proteinExistence type="inferred from homology"/>
<name>A0A8B9VMP1_9AVES</name>
<evidence type="ECO:0000256" key="3">
    <source>
        <dbReference type="RuleBase" id="RU368002"/>
    </source>
</evidence>
<evidence type="ECO:0000256" key="1">
    <source>
        <dbReference type="ARBA" id="ARBA00022679"/>
    </source>
</evidence>
<dbReference type="InterPro" id="IPR016181">
    <property type="entry name" value="Acyl_CoA_acyltransferase"/>
</dbReference>
<feature type="domain" description="Glycine N-acyltransferase C-terminal" evidence="6">
    <location>
        <begin position="256"/>
        <end position="333"/>
    </location>
</feature>
<dbReference type="InterPro" id="IPR013652">
    <property type="entry name" value="Glycine_N-acyltransferase_C"/>
</dbReference>